<keyword evidence="1" id="KW-0472">Membrane</keyword>
<organism evidence="2 3">
    <name type="scientific">Heracleum sosnowskyi</name>
    <dbReference type="NCBI Taxonomy" id="360622"/>
    <lineage>
        <taxon>Eukaryota</taxon>
        <taxon>Viridiplantae</taxon>
        <taxon>Streptophyta</taxon>
        <taxon>Embryophyta</taxon>
        <taxon>Tracheophyta</taxon>
        <taxon>Spermatophyta</taxon>
        <taxon>Magnoliopsida</taxon>
        <taxon>eudicotyledons</taxon>
        <taxon>Gunneridae</taxon>
        <taxon>Pentapetalae</taxon>
        <taxon>asterids</taxon>
        <taxon>campanulids</taxon>
        <taxon>Apiales</taxon>
        <taxon>Apiaceae</taxon>
        <taxon>Apioideae</taxon>
        <taxon>apioid superclade</taxon>
        <taxon>Tordylieae</taxon>
        <taxon>Tordyliinae</taxon>
        <taxon>Heracleum</taxon>
    </lineage>
</organism>
<protein>
    <submittedName>
        <fullName evidence="2">O-methyltransferase, family 2</fullName>
    </submittedName>
</protein>
<feature type="transmembrane region" description="Helical" evidence="1">
    <location>
        <begin position="184"/>
        <end position="211"/>
    </location>
</feature>
<feature type="transmembrane region" description="Helical" evidence="1">
    <location>
        <begin position="12"/>
        <end position="34"/>
    </location>
</feature>
<evidence type="ECO:0000313" key="3">
    <source>
        <dbReference type="Proteomes" id="UP001237642"/>
    </source>
</evidence>
<reference evidence="2" key="2">
    <citation type="submission" date="2023-05" db="EMBL/GenBank/DDBJ databases">
        <authorList>
            <person name="Schelkunov M.I."/>
        </authorList>
    </citation>
    <scope>NUCLEOTIDE SEQUENCE</scope>
    <source>
        <strain evidence="2">Hsosn_3</strain>
        <tissue evidence="2">Leaf</tissue>
    </source>
</reference>
<keyword evidence="1" id="KW-1133">Transmembrane helix</keyword>
<name>A0AAD8J0R5_9APIA</name>
<keyword evidence="1" id="KW-0812">Transmembrane</keyword>
<keyword evidence="3" id="KW-1185">Reference proteome</keyword>
<dbReference type="InterPro" id="IPR006747">
    <property type="entry name" value="DUF599"/>
</dbReference>
<proteinExistence type="predicted"/>
<accession>A0AAD8J0R5</accession>
<dbReference type="Proteomes" id="UP001237642">
    <property type="component" value="Unassembled WGS sequence"/>
</dbReference>
<sequence length="253" mass="28584">MSWKWQEEHLDRVLVPTGILVMFIYHIFFCYRYLKFPLTTAQGSENYYKKIWVDKMIQLEAKDKGTTVAVINSNIAAASSLSSVSLVLSSLIGALIGSSNEKDIFTSSFIYGDSGPTIVSIKYIALLCCFLVGFAAFIQTTRNYALAAFLISIPNCDIPADYVQKPIIRASHFYMVGMRALQIATTLIMWIFGPIPMFVSSIVLVAIWYIIDRNLTPLYQCQQQLHNTNFRKIGEELASVTRGLRHQERANVN</sequence>
<evidence type="ECO:0000313" key="2">
    <source>
        <dbReference type="EMBL" id="KAK1395574.1"/>
    </source>
</evidence>
<dbReference type="AlphaFoldDB" id="A0AAD8J0R5"/>
<dbReference type="Pfam" id="PF04654">
    <property type="entry name" value="DUF599"/>
    <property type="match status" value="1"/>
</dbReference>
<feature type="transmembrane region" description="Helical" evidence="1">
    <location>
        <begin position="75"/>
        <end position="97"/>
    </location>
</feature>
<reference evidence="2" key="1">
    <citation type="submission" date="2023-02" db="EMBL/GenBank/DDBJ databases">
        <title>Genome of toxic invasive species Heracleum sosnowskyi carries increased number of genes despite the absence of recent whole-genome duplications.</title>
        <authorList>
            <person name="Schelkunov M."/>
            <person name="Shtratnikova V."/>
            <person name="Makarenko M."/>
            <person name="Klepikova A."/>
            <person name="Omelchenko D."/>
            <person name="Novikova G."/>
            <person name="Obukhova E."/>
            <person name="Bogdanov V."/>
            <person name="Penin A."/>
            <person name="Logacheva M."/>
        </authorList>
    </citation>
    <scope>NUCLEOTIDE SEQUENCE</scope>
    <source>
        <strain evidence="2">Hsosn_3</strain>
        <tissue evidence="2">Leaf</tissue>
    </source>
</reference>
<comment type="caution">
    <text evidence="2">The sequence shown here is derived from an EMBL/GenBank/DDBJ whole genome shotgun (WGS) entry which is preliminary data.</text>
</comment>
<dbReference type="EMBL" id="JAUIZM010000002">
    <property type="protein sequence ID" value="KAK1395574.1"/>
    <property type="molecule type" value="Genomic_DNA"/>
</dbReference>
<evidence type="ECO:0000256" key="1">
    <source>
        <dbReference type="SAM" id="Phobius"/>
    </source>
</evidence>
<dbReference type="PANTHER" id="PTHR31168:SF30">
    <property type="entry name" value="DUF599 DOMAIN-CONTAINING PROTEIN"/>
    <property type="match status" value="1"/>
</dbReference>
<dbReference type="PANTHER" id="PTHR31168">
    <property type="entry name" value="OS02G0292800 PROTEIN"/>
    <property type="match status" value="1"/>
</dbReference>
<feature type="transmembrane region" description="Helical" evidence="1">
    <location>
        <begin position="118"/>
        <end position="138"/>
    </location>
</feature>
<gene>
    <name evidence="2" type="ORF">POM88_005437</name>
</gene>